<name>I0IEP2_PHYMF</name>
<proteinExistence type="predicted"/>
<feature type="region of interest" description="Disordered" evidence="1">
    <location>
        <begin position="30"/>
        <end position="57"/>
    </location>
</feature>
<feature type="compositionally biased region" description="Gly residues" evidence="1">
    <location>
        <begin position="34"/>
        <end position="44"/>
    </location>
</feature>
<dbReference type="STRING" id="1142394.PSMK_15710"/>
<protein>
    <submittedName>
        <fullName evidence="2">Uncharacterized protein</fullName>
    </submittedName>
</protein>
<dbReference type="AlphaFoldDB" id="I0IEP2"/>
<evidence type="ECO:0000256" key="1">
    <source>
        <dbReference type="SAM" id="MobiDB-lite"/>
    </source>
</evidence>
<sequence>MSADAGPTGAARFGVVGAGSPLRAACQHRMVPGGRPGMKPGGFGRCVASSRTEERTTRARIRLLASPP</sequence>
<evidence type="ECO:0000313" key="2">
    <source>
        <dbReference type="EMBL" id="BAM03730.1"/>
    </source>
</evidence>
<accession>I0IEP2</accession>
<organism evidence="2 3">
    <name type="scientific">Phycisphaera mikurensis (strain NBRC 102666 / KCTC 22515 / FYK2301M01)</name>
    <dbReference type="NCBI Taxonomy" id="1142394"/>
    <lineage>
        <taxon>Bacteria</taxon>
        <taxon>Pseudomonadati</taxon>
        <taxon>Planctomycetota</taxon>
        <taxon>Phycisphaerae</taxon>
        <taxon>Phycisphaerales</taxon>
        <taxon>Phycisphaeraceae</taxon>
        <taxon>Phycisphaera</taxon>
    </lineage>
</organism>
<dbReference type="EMBL" id="AP012338">
    <property type="protein sequence ID" value="BAM03730.1"/>
    <property type="molecule type" value="Genomic_DNA"/>
</dbReference>
<reference evidence="2 3" key="1">
    <citation type="submission" date="2012-02" db="EMBL/GenBank/DDBJ databases">
        <title>Complete genome sequence of Phycisphaera mikurensis NBRC 102666.</title>
        <authorList>
            <person name="Ankai A."/>
            <person name="Hosoyama A."/>
            <person name="Terui Y."/>
            <person name="Sekine M."/>
            <person name="Fukai R."/>
            <person name="Kato Y."/>
            <person name="Nakamura S."/>
            <person name="Yamada-Narita S."/>
            <person name="Kawakoshi A."/>
            <person name="Fukunaga Y."/>
            <person name="Yamazaki S."/>
            <person name="Fujita N."/>
        </authorList>
    </citation>
    <scope>NUCLEOTIDE SEQUENCE [LARGE SCALE GENOMIC DNA]</scope>
    <source>
        <strain evidence="3">NBRC 102666 / KCTC 22515 / FYK2301M01</strain>
    </source>
</reference>
<dbReference type="KEGG" id="phm:PSMK_15710"/>
<keyword evidence="3" id="KW-1185">Reference proteome</keyword>
<dbReference type="Proteomes" id="UP000007881">
    <property type="component" value="Chromosome"/>
</dbReference>
<dbReference type="HOGENOM" id="CLU_2790370_0_0_0"/>
<gene>
    <name evidence="2" type="ordered locus">PSMK_15710</name>
</gene>
<evidence type="ECO:0000313" key="3">
    <source>
        <dbReference type="Proteomes" id="UP000007881"/>
    </source>
</evidence>